<dbReference type="SUPFAM" id="SSF46894">
    <property type="entry name" value="C-terminal effector domain of the bipartite response regulators"/>
    <property type="match status" value="1"/>
</dbReference>
<keyword evidence="4" id="KW-1185">Reference proteome</keyword>
<sequence>MLLAKVAAPMPELRWPAQFSLDGLDDRARLHLLVPEGYLVEGRLAADLLRAGRGLGWLRPDPYELEPDDLRRLAAASGPAGTVVIQQPLADPTRLGGPAPALAASEVVLSPCAGDRGLAVRAESAVAAAGHLDCPLRRDVIDRLVAVTGGRSAVIDSVLRAACLRGAARQDVLAERVMRAGGLAELVASVVAWLLRDAEPARLQALGLAARLGYAHEDLTALRPALREPGKEPWWEPLTGGWYRMLPFWSTAICALRPARTPAFRRRLALLAGELVGAHAAREAVELSRRANDRALLTDLLSETDVNLTPPGPEGVSAGLDGPPAGVGGMPAGLEGAWRRARAALVVGRLGEALEHGRRARDLTTGPESADRIRHALRLIRRTMRARSAHKRMMLLLQAMEATTWPHPTASPTSVPAPPHTTTRPHPTASGTSATAPAHATTSPHATIPPNGGARTAPPTPAAPPEHVATRQATPPGPAAAHTPPERATTSGPEGAGRGVAGAAAGFGQEGGRADVEAWLLGTFRVRLGGRPVEEWSGKLGRSVLMYLLLSHPKPIRRDVVIDAIWPGVPEGAARNRLNATMHALRADLRRAAHPDRQVVVYERETYALAPGLSIWLDVEEFAGRCATAALLQEEDGKRGEAIARHEAARALYGGDLLEDAPYLDWVVPERERLSTAYVDLLDGLASLYLAEGAYAKCVDTCRRVLARDSCREQTHRLLMRCHARQNQPHKALAQYETCRRELDAVLGMTPSPETHALFESVRRHLTV</sequence>
<proteinExistence type="predicted"/>
<dbReference type="Proteomes" id="UP000696294">
    <property type="component" value="Unassembled WGS sequence"/>
</dbReference>
<dbReference type="SMART" id="SM01043">
    <property type="entry name" value="BTAD"/>
    <property type="match status" value="1"/>
</dbReference>
<dbReference type="Pfam" id="PF03704">
    <property type="entry name" value="BTAD"/>
    <property type="match status" value="1"/>
</dbReference>
<evidence type="ECO:0000313" key="3">
    <source>
        <dbReference type="EMBL" id="NJP97030.1"/>
    </source>
</evidence>
<protein>
    <recommendedName>
        <fullName evidence="2">Bacterial transcriptional activator domain-containing protein</fullName>
    </recommendedName>
</protein>
<comment type="caution">
    <text evidence="3">The sequence shown here is derived from an EMBL/GenBank/DDBJ whole genome shotgun (WGS) entry which is preliminary data.</text>
</comment>
<dbReference type="RefSeq" id="WP_168018581.1">
    <property type="nucleotide sequence ID" value="NZ_JAATEP010000058.1"/>
</dbReference>
<dbReference type="Gene3D" id="1.10.10.10">
    <property type="entry name" value="Winged helix-like DNA-binding domain superfamily/Winged helix DNA-binding domain"/>
    <property type="match status" value="1"/>
</dbReference>
<gene>
    <name evidence="3" type="ORF">HCN51_47705</name>
</gene>
<name>A0ABX1BH13_9ACTN</name>
<evidence type="ECO:0000256" key="1">
    <source>
        <dbReference type="SAM" id="MobiDB-lite"/>
    </source>
</evidence>
<dbReference type="InterPro" id="IPR051677">
    <property type="entry name" value="AfsR-DnrI-RedD_regulator"/>
</dbReference>
<accession>A0ABX1BH13</accession>
<feature type="domain" description="Bacterial transcriptional activator" evidence="2">
    <location>
        <begin position="617"/>
        <end position="763"/>
    </location>
</feature>
<dbReference type="Gene3D" id="1.25.40.10">
    <property type="entry name" value="Tetratricopeptide repeat domain"/>
    <property type="match status" value="1"/>
</dbReference>
<evidence type="ECO:0000259" key="2">
    <source>
        <dbReference type="SMART" id="SM01043"/>
    </source>
</evidence>
<dbReference type="InterPro" id="IPR016032">
    <property type="entry name" value="Sig_transdc_resp-reg_C-effctor"/>
</dbReference>
<dbReference type="InterPro" id="IPR005158">
    <property type="entry name" value="BTAD"/>
</dbReference>
<feature type="region of interest" description="Disordered" evidence="1">
    <location>
        <begin position="406"/>
        <end position="508"/>
    </location>
</feature>
<dbReference type="EMBL" id="JAATEP010000058">
    <property type="protein sequence ID" value="NJP97030.1"/>
    <property type="molecule type" value="Genomic_DNA"/>
</dbReference>
<dbReference type="SUPFAM" id="SSF48452">
    <property type="entry name" value="TPR-like"/>
    <property type="match status" value="1"/>
</dbReference>
<reference evidence="3 4" key="1">
    <citation type="submission" date="2020-03" db="EMBL/GenBank/DDBJ databases">
        <title>WGS of actinomycetes isolated from Thailand.</title>
        <authorList>
            <person name="Thawai C."/>
        </authorList>
    </citation>
    <scope>NUCLEOTIDE SEQUENCE [LARGE SCALE GENOMIC DNA]</scope>
    <source>
        <strain evidence="3 4">FMUSA5-5</strain>
    </source>
</reference>
<dbReference type="InterPro" id="IPR036388">
    <property type="entry name" value="WH-like_DNA-bd_sf"/>
</dbReference>
<organism evidence="3 4">
    <name type="scientific">Nonomuraea composti</name>
    <dbReference type="NCBI Taxonomy" id="2720023"/>
    <lineage>
        <taxon>Bacteria</taxon>
        <taxon>Bacillati</taxon>
        <taxon>Actinomycetota</taxon>
        <taxon>Actinomycetes</taxon>
        <taxon>Streptosporangiales</taxon>
        <taxon>Streptosporangiaceae</taxon>
        <taxon>Nonomuraea</taxon>
    </lineage>
</organism>
<evidence type="ECO:0000313" key="4">
    <source>
        <dbReference type="Proteomes" id="UP000696294"/>
    </source>
</evidence>
<feature type="compositionally biased region" description="Low complexity" evidence="1">
    <location>
        <begin position="406"/>
        <end position="457"/>
    </location>
</feature>
<dbReference type="InterPro" id="IPR011990">
    <property type="entry name" value="TPR-like_helical_dom_sf"/>
</dbReference>
<dbReference type="PANTHER" id="PTHR35807">
    <property type="entry name" value="TRANSCRIPTIONAL REGULATOR REDD-RELATED"/>
    <property type="match status" value="1"/>
</dbReference>